<proteinExistence type="predicted"/>
<reference evidence="1 2" key="1">
    <citation type="submission" date="2018-08" db="EMBL/GenBank/DDBJ databases">
        <title>Recombination of ecologically and evolutionarily significant loci maintains genetic cohesion in the Pseudomonas syringae species complex.</title>
        <authorList>
            <person name="Dillon M."/>
            <person name="Thakur S."/>
            <person name="Almeida R.N.D."/>
            <person name="Weir B.S."/>
            <person name="Guttman D.S."/>
        </authorList>
    </citation>
    <scope>NUCLEOTIDE SEQUENCE [LARGE SCALE GENOMIC DNA]</scope>
    <source>
        <strain evidence="1 2">88_10</strain>
    </source>
</reference>
<comment type="caution">
    <text evidence="1">The sequence shown here is derived from an EMBL/GenBank/DDBJ whole genome shotgun (WGS) entry which is preliminary data.</text>
</comment>
<accession>A0A3M3AZG6</accession>
<protein>
    <submittedName>
        <fullName evidence="1">Uncharacterized protein</fullName>
    </submittedName>
</protein>
<dbReference type="EMBL" id="RBNL01000212">
    <property type="protein sequence ID" value="RMM05851.1"/>
    <property type="molecule type" value="Genomic_DNA"/>
</dbReference>
<dbReference type="Proteomes" id="UP000282378">
    <property type="component" value="Unassembled WGS sequence"/>
</dbReference>
<evidence type="ECO:0000313" key="2">
    <source>
        <dbReference type="Proteomes" id="UP000282378"/>
    </source>
</evidence>
<evidence type="ECO:0000313" key="1">
    <source>
        <dbReference type="EMBL" id="RMM05851.1"/>
    </source>
</evidence>
<name>A0A3M3AZG6_PSEYM</name>
<dbReference type="AlphaFoldDB" id="A0A3M3AZG6"/>
<sequence length="63" mass="7106">MHRAQFIAHFGVHHQQAEHASTAFQAVAAHQLLELRIGVMHQQIEVVGLSDLAEFITFSRTDQ</sequence>
<gene>
    <name evidence="1" type="ORF">APX70_02021</name>
</gene>
<organism evidence="1 2">
    <name type="scientific">Pseudomonas syringae pv. maculicola</name>
    <dbReference type="NCBI Taxonomy" id="59511"/>
    <lineage>
        <taxon>Bacteria</taxon>
        <taxon>Pseudomonadati</taxon>
        <taxon>Pseudomonadota</taxon>
        <taxon>Gammaproteobacteria</taxon>
        <taxon>Pseudomonadales</taxon>
        <taxon>Pseudomonadaceae</taxon>
        <taxon>Pseudomonas</taxon>
    </lineage>
</organism>